<dbReference type="EMBL" id="JAWWNJ010000019">
    <property type="protein sequence ID" value="KAK7035644.1"/>
    <property type="molecule type" value="Genomic_DNA"/>
</dbReference>
<evidence type="ECO:0000256" key="2">
    <source>
        <dbReference type="SAM" id="Phobius"/>
    </source>
</evidence>
<evidence type="ECO:0000256" key="3">
    <source>
        <dbReference type="SAM" id="SignalP"/>
    </source>
</evidence>
<dbReference type="InterPro" id="IPR052953">
    <property type="entry name" value="Ser-rich/MCO-related"/>
</dbReference>
<organism evidence="4 5">
    <name type="scientific">Favolaschia claudopus</name>
    <dbReference type="NCBI Taxonomy" id="2862362"/>
    <lineage>
        <taxon>Eukaryota</taxon>
        <taxon>Fungi</taxon>
        <taxon>Dikarya</taxon>
        <taxon>Basidiomycota</taxon>
        <taxon>Agaricomycotina</taxon>
        <taxon>Agaricomycetes</taxon>
        <taxon>Agaricomycetidae</taxon>
        <taxon>Agaricales</taxon>
        <taxon>Marasmiineae</taxon>
        <taxon>Mycenaceae</taxon>
        <taxon>Favolaschia</taxon>
    </lineage>
</organism>
<dbReference type="Proteomes" id="UP001362999">
    <property type="component" value="Unassembled WGS sequence"/>
</dbReference>
<gene>
    <name evidence="4" type="ORF">R3P38DRAFT_3483541</name>
</gene>
<protein>
    <recommendedName>
        <fullName evidence="6">Membrane-associated protein</fullName>
    </recommendedName>
</protein>
<keyword evidence="5" id="KW-1185">Reference proteome</keyword>
<dbReference type="CDD" id="cd00920">
    <property type="entry name" value="Cupredoxin"/>
    <property type="match status" value="1"/>
</dbReference>
<dbReference type="Gene3D" id="2.60.40.420">
    <property type="entry name" value="Cupredoxins - blue copper proteins"/>
    <property type="match status" value="1"/>
</dbReference>
<evidence type="ECO:0000313" key="4">
    <source>
        <dbReference type="EMBL" id="KAK7035644.1"/>
    </source>
</evidence>
<accession>A0AAW0C9Z8</accession>
<dbReference type="CDD" id="cd12087">
    <property type="entry name" value="TM_EGFR-like"/>
    <property type="match status" value="1"/>
</dbReference>
<feature type="compositionally biased region" description="Pro residues" evidence="1">
    <location>
        <begin position="426"/>
        <end position="439"/>
    </location>
</feature>
<dbReference type="InterPro" id="IPR008972">
    <property type="entry name" value="Cupredoxin"/>
</dbReference>
<evidence type="ECO:0000313" key="5">
    <source>
        <dbReference type="Proteomes" id="UP001362999"/>
    </source>
</evidence>
<evidence type="ECO:0000256" key="1">
    <source>
        <dbReference type="SAM" id="MobiDB-lite"/>
    </source>
</evidence>
<keyword evidence="2" id="KW-0812">Transmembrane</keyword>
<keyword evidence="2" id="KW-1133">Transmembrane helix</keyword>
<feature type="transmembrane region" description="Helical" evidence="2">
    <location>
        <begin position="241"/>
        <end position="264"/>
    </location>
</feature>
<sequence length="510" mass="54096">MHRHNPVSFASFFLALLLLFFIPLKTFAETTHVVNVGVEGSFFTPPTLSAGLNDTVLFVFGGDIHSVTQSSFSSPCIRLTGGFDSGFNGRGPNFDQPAPVWALTIVNVSERACLFPRPFLLLHFVTVPVADEYPPPAIWFFCQASQPTSHCASGMVGVINPPSIAMYQQFVSAAKLVTGTPKPSPSFIASGQGAFATAAPMPSSIPLSDISSASFTSPQPPSPTSTSPDNDNASDNHRTTIIAGCVTAGGTVLLIVLVIAILYYRRSRYHPSPPSAYHNGGRASNEKSAQQQHPRSPGLASTDSSAATALTHSSFTRRKPPPADQISPYLAEDAGDGEGGGKTEKSGTGPTTTDDPHSTPMRGIRPLPRTPSQNQLLHQQQQLEAGSGGDSSARSVSPSSSPEPQQQTIDLNALAMEVASVLLSTPPRPGARQPPPPPAHRTGNKTRDKGRGRSRTRGGGLDLERESGSGWYATDHGEYEYDGDDASGSEETRPPHYRARMSGDDGGYSY</sequence>
<keyword evidence="3" id="KW-0732">Signal</keyword>
<feature type="region of interest" description="Disordered" evidence="1">
    <location>
        <begin position="273"/>
        <end position="510"/>
    </location>
</feature>
<feature type="region of interest" description="Disordered" evidence="1">
    <location>
        <begin position="210"/>
        <end position="235"/>
    </location>
</feature>
<keyword evidence="2" id="KW-0472">Membrane</keyword>
<reference evidence="4 5" key="1">
    <citation type="journal article" date="2024" name="J Genomics">
        <title>Draft genome sequencing and assembly of Favolaschia claudopus CIRM-BRFM 2984 isolated from oak limbs.</title>
        <authorList>
            <person name="Navarro D."/>
            <person name="Drula E."/>
            <person name="Chaduli D."/>
            <person name="Cazenave R."/>
            <person name="Ahrendt S."/>
            <person name="Wang J."/>
            <person name="Lipzen A."/>
            <person name="Daum C."/>
            <person name="Barry K."/>
            <person name="Grigoriev I.V."/>
            <person name="Favel A."/>
            <person name="Rosso M.N."/>
            <person name="Martin F."/>
        </authorList>
    </citation>
    <scope>NUCLEOTIDE SEQUENCE [LARGE SCALE GENOMIC DNA]</scope>
    <source>
        <strain evidence="4 5">CIRM-BRFM 2984</strain>
    </source>
</reference>
<evidence type="ECO:0008006" key="6">
    <source>
        <dbReference type="Google" id="ProtNLM"/>
    </source>
</evidence>
<comment type="caution">
    <text evidence="4">The sequence shown here is derived from an EMBL/GenBank/DDBJ whole genome shotgun (WGS) entry which is preliminary data.</text>
</comment>
<dbReference type="PANTHER" id="PTHR34883:SF8">
    <property type="entry name" value="EXTRACELLULAR SERINE-RICH PROTEIN (AFU_ORTHOLOGUE AFUA_6G00670)"/>
    <property type="match status" value="1"/>
</dbReference>
<dbReference type="AlphaFoldDB" id="A0AAW0C9Z8"/>
<feature type="signal peptide" evidence="3">
    <location>
        <begin position="1"/>
        <end position="28"/>
    </location>
</feature>
<feature type="compositionally biased region" description="Low complexity" evidence="1">
    <location>
        <begin position="390"/>
        <end position="407"/>
    </location>
</feature>
<dbReference type="PANTHER" id="PTHR34883">
    <property type="entry name" value="SERINE-RICH PROTEIN, PUTATIVE-RELATED-RELATED"/>
    <property type="match status" value="1"/>
</dbReference>
<feature type="compositionally biased region" description="Low complexity" evidence="1">
    <location>
        <begin position="373"/>
        <end position="383"/>
    </location>
</feature>
<feature type="chain" id="PRO_5043721044" description="Membrane-associated protein" evidence="3">
    <location>
        <begin position="29"/>
        <end position="510"/>
    </location>
</feature>
<feature type="compositionally biased region" description="Low complexity" evidence="1">
    <location>
        <begin position="300"/>
        <end position="314"/>
    </location>
</feature>
<proteinExistence type="predicted"/>
<dbReference type="SUPFAM" id="SSF49503">
    <property type="entry name" value="Cupredoxins"/>
    <property type="match status" value="1"/>
</dbReference>
<name>A0AAW0C9Z8_9AGAR</name>